<dbReference type="InterPro" id="IPR050267">
    <property type="entry name" value="Anti-sigma-factor_SerPK"/>
</dbReference>
<sequence length="136" mass="14629">MRALGLLGQVDLPAQIAAVPRARRYVRDLLKGIDHPHTDDALLLLTELVTNSVRHSDSGRCPSGRITIAVAHHDGTLHIDVIDAGSAAGHRPLVCAGVTPDSGGGRGLWLVRELSSAWGWYEILAGRVVWFQLSGR</sequence>
<dbReference type="Proteomes" id="UP001589610">
    <property type="component" value="Unassembled WGS sequence"/>
</dbReference>
<dbReference type="PANTHER" id="PTHR35526:SF3">
    <property type="entry name" value="ANTI-SIGMA-F FACTOR RSBW"/>
    <property type="match status" value="1"/>
</dbReference>
<dbReference type="EMBL" id="JBHMBS010000004">
    <property type="protein sequence ID" value="MFB9676056.1"/>
    <property type="molecule type" value="Genomic_DNA"/>
</dbReference>
<protein>
    <submittedName>
        <fullName evidence="3">ATP-binding protein</fullName>
    </submittedName>
</protein>
<evidence type="ECO:0000313" key="3">
    <source>
        <dbReference type="EMBL" id="MFB9676056.1"/>
    </source>
</evidence>
<keyword evidence="3" id="KW-0547">Nucleotide-binding</keyword>
<dbReference type="Gene3D" id="3.30.565.10">
    <property type="entry name" value="Histidine kinase-like ATPase, C-terminal domain"/>
    <property type="match status" value="1"/>
</dbReference>
<organism evidence="3 4">
    <name type="scientific">Streptosporangium vulgare</name>
    <dbReference type="NCBI Taxonomy" id="46190"/>
    <lineage>
        <taxon>Bacteria</taxon>
        <taxon>Bacillati</taxon>
        <taxon>Actinomycetota</taxon>
        <taxon>Actinomycetes</taxon>
        <taxon>Streptosporangiales</taxon>
        <taxon>Streptosporangiaceae</taxon>
        <taxon>Streptosporangium</taxon>
    </lineage>
</organism>
<keyword evidence="4" id="KW-1185">Reference proteome</keyword>
<dbReference type="InterPro" id="IPR003594">
    <property type="entry name" value="HATPase_dom"/>
</dbReference>
<dbReference type="RefSeq" id="WP_344745943.1">
    <property type="nucleotide sequence ID" value="NZ_BAAAWW010000080.1"/>
</dbReference>
<dbReference type="PANTHER" id="PTHR35526">
    <property type="entry name" value="ANTI-SIGMA-F FACTOR RSBW-RELATED"/>
    <property type="match status" value="1"/>
</dbReference>
<evidence type="ECO:0000259" key="2">
    <source>
        <dbReference type="Pfam" id="PF13581"/>
    </source>
</evidence>
<proteinExistence type="predicted"/>
<reference evidence="3 4" key="1">
    <citation type="submission" date="2024-09" db="EMBL/GenBank/DDBJ databases">
        <authorList>
            <person name="Sun Q."/>
            <person name="Mori K."/>
        </authorList>
    </citation>
    <scope>NUCLEOTIDE SEQUENCE [LARGE SCALE GENOMIC DNA]</scope>
    <source>
        <strain evidence="3 4">JCM 3028</strain>
    </source>
</reference>
<evidence type="ECO:0000256" key="1">
    <source>
        <dbReference type="ARBA" id="ARBA00022527"/>
    </source>
</evidence>
<dbReference type="SUPFAM" id="SSF55874">
    <property type="entry name" value="ATPase domain of HSP90 chaperone/DNA topoisomerase II/histidine kinase"/>
    <property type="match status" value="1"/>
</dbReference>
<dbReference type="InterPro" id="IPR036890">
    <property type="entry name" value="HATPase_C_sf"/>
</dbReference>
<dbReference type="CDD" id="cd16936">
    <property type="entry name" value="HATPase_RsbW-like"/>
    <property type="match status" value="1"/>
</dbReference>
<dbReference type="GO" id="GO:0005524">
    <property type="term" value="F:ATP binding"/>
    <property type="evidence" value="ECO:0007669"/>
    <property type="project" value="UniProtKB-KW"/>
</dbReference>
<keyword evidence="3" id="KW-0067">ATP-binding</keyword>
<accession>A0ABV5TAF3</accession>
<keyword evidence="1" id="KW-0808">Transferase</keyword>
<feature type="domain" description="Histidine kinase/HSP90-like ATPase" evidence="2">
    <location>
        <begin position="12"/>
        <end position="118"/>
    </location>
</feature>
<keyword evidence="1" id="KW-0723">Serine/threonine-protein kinase</keyword>
<keyword evidence="1" id="KW-0418">Kinase</keyword>
<evidence type="ECO:0000313" key="4">
    <source>
        <dbReference type="Proteomes" id="UP001589610"/>
    </source>
</evidence>
<name>A0ABV5TAF3_9ACTN</name>
<dbReference type="Pfam" id="PF13581">
    <property type="entry name" value="HATPase_c_2"/>
    <property type="match status" value="1"/>
</dbReference>
<gene>
    <name evidence="3" type="ORF">ACFFRH_11195</name>
</gene>
<comment type="caution">
    <text evidence="3">The sequence shown here is derived from an EMBL/GenBank/DDBJ whole genome shotgun (WGS) entry which is preliminary data.</text>
</comment>